<evidence type="ECO:0000256" key="15">
    <source>
        <dbReference type="RuleBase" id="RU365021"/>
    </source>
</evidence>
<keyword evidence="12 15" id="KW-1133">Transmembrane helix</keyword>
<evidence type="ECO:0000256" key="7">
    <source>
        <dbReference type="ARBA" id="ARBA00022475"/>
    </source>
</evidence>
<protein>
    <recommendedName>
        <fullName evidence="6 15">Cyclic di-GMP-binding protein</fullName>
    </recommendedName>
    <alternativeName>
        <fullName evidence="14 15">Cellulose synthase regulatory subunit</fullName>
    </alternativeName>
</protein>
<comment type="subcellular location">
    <subcellularLocation>
        <location evidence="2">Cell inner membrane</location>
        <topology evidence="2">Single-pass membrane protein</topology>
    </subcellularLocation>
</comment>
<keyword evidence="9 15" id="KW-0973">c-di-GMP</keyword>
<comment type="function">
    <text evidence="1 15">Binds the cellulose synthase activator, bis-(3'-5') cyclic diguanylic acid (c-di-GMP).</text>
</comment>
<evidence type="ECO:0000256" key="11">
    <source>
        <dbReference type="ARBA" id="ARBA00022916"/>
    </source>
</evidence>
<evidence type="ECO:0000256" key="14">
    <source>
        <dbReference type="ARBA" id="ARBA00033444"/>
    </source>
</evidence>
<organism evidence="16 17">
    <name type="scientific">Serratia aquatilis</name>
    <dbReference type="NCBI Taxonomy" id="1737515"/>
    <lineage>
        <taxon>Bacteria</taxon>
        <taxon>Pseudomonadati</taxon>
        <taxon>Pseudomonadota</taxon>
        <taxon>Gammaproteobacteria</taxon>
        <taxon>Enterobacterales</taxon>
        <taxon>Yersiniaceae</taxon>
        <taxon>Serratia</taxon>
    </lineage>
</organism>
<dbReference type="NCBIfam" id="NF008323">
    <property type="entry name" value="PRK11114.1-1"/>
    <property type="match status" value="1"/>
</dbReference>
<evidence type="ECO:0000256" key="5">
    <source>
        <dbReference type="ARBA" id="ARBA00011437"/>
    </source>
</evidence>
<evidence type="ECO:0000256" key="9">
    <source>
        <dbReference type="ARBA" id="ARBA00022636"/>
    </source>
</evidence>
<keyword evidence="17" id="KW-1185">Reference proteome</keyword>
<dbReference type="Proteomes" id="UP001589792">
    <property type="component" value="Unassembled WGS sequence"/>
</dbReference>
<keyword evidence="7 15" id="KW-1003">Cell membrane</keyword>
<evidence type="ECO:0000256" key="8">
    <source>
        <dbReference type="ARBA" id="ARBA00022519"/>
    </source>
</evidence>
<proteinExistence type="inferred from homology"/>
<dbReference type="PRINTS" id="PR01440">
    <property type="entry name" value="CELLSNTHASEB"/>
</dbReference>
<dbReference type="InterPro" id="IPR003920">
    <property type="entry name" value="Cell_synth_B"/>
</dbReference>
<keyword evidence="11 15" id="KW-0135">Cellulose biosynthesis</keyword>
<evidence type="ECO:0000256" key="10">
    <source>
        <dbReference type="ARBA" id="ARBA00022692"/>
    </source>
</evidence>
<keyword evidence="10 15" id="KW-0812">Transmembrane</keyword>
<evidence type="ECO:0000256" key="12">
    <source>
        <dbReference type="ARBA" id="ARBA00022989"/>
    </source>
</evidence>
<dbReference type="EMBL" id="JBHLXG010000004">
    <property type="protein sequence ID" value="MFC0226085.1"/>
    <property type="molecule type" value="Genomic_DNA"/>
</dbReference>
<keyword evidence="15" id="KW-0732">Signal</keyword>
<comment type="pathway">
    <text evidence="3 15">Glycan metabolism; bacterial cellulose biosynthesis.</text>
</comment>
<feature type="transmembrane region" description="Helical" evidence="15">
    <location>
        <begin position="734"/>
        <end position="755"/>
    </location>
</feature>
<evidence type="ECO:0000256" key="2">
    <source>
        <dbReference type="ARBA" id="ARBA00004377"/>
    </source>
</evidence>
<evidence type="ECO:0000256" key="4">
    <source>
        <dbReference type="ARBA" id="ARBA00010714"/>
    </source>
</evidence>
<feature type="chain" id="PRO_5045012099" description="Cyclic di-GMP-binding protein" evidence="15">
    <location>
        <begin position="22"/>
        <end position="769"/>
    </location>
</feature>
<comment type="caution">
    <text evidence="16">The sequence shown here is derived from an EMBL/GenBank/DDBJ whole genome shotgun (WGS) entry which is preliminary data.</text>
</comment>
<name>A0ABV6EAP3_9GAMM</name>
<feature type="signal peptide" evidence="15">
    <location>
        <begin position="1"/>
        <end position="21"/>
    </location>
</feature>
<accession>A0ABV6EAP3</accession>
<dbReference type="PANTHER" id="PTHR39083:SF1">
    <property type="entry name" value="CYCLIC DI-GMP-BINDING PROTEIN"/>
    <property type="match status" value="1"/>
</dbReference>
<comment type="similarity">
    <text evidence="4 15">Belongs to the AcsB/BcsB family.</text>
</comment>
<dbReference type="Pfam" id="PF03170">
    <property type="entry name" value="BcsB"/>
    <property type="match status" value="1"/>
</dbReference>
<dbReference type="Gene3D" id="2.60.120.260">
    <property type="entry name" value="Galactose-binding domain-like"/>
    <property type="match status" value="2"/>
</dbReference>
<evidence type="ECO:0000256" key="3">
    <source>
        <dbReference type="ARBA" id="ARBA00005186"/>
    </source>
</evidence>
<keyword evidence="13 15" id="KW-0472">Membrane</keyword>
<gene>
    <name evidence="16" type="primary">bcsB</name>
    <name evidence="16" type="ORF">ACFFJ3_06145</name>
</gene>
<comment type="subunit">
    <text evidence="5 15">Tightly associated with the cellulose synthase catalytic subunit.</text>
</comment>
<evidence type="ECO:0000313" key="17">
    <source>
        <dbReference type="Proteomes" id="UP001589792"/>
    </source>
</evidence>
<dbReference type="RefSeq" id="WP_380673785.1">
    <property type="nucleotide sequence ID" value="NZ_CP173186.1"/>
</dbReference>
<evidence type="ECO:0000313" key="16">
    <source>
        <dbReference type="EMBL" id="MFC0226085.1"/>
    </source>
</evidence>
<dbReference type="InterPro" id="IPR018513">
    <property type="entry name" value="Cell_synthase_bac"/>
</dbReference>
<keyword evidence="8 15" id="KW-0997">Cell inner membrane</keyword>
<sequence>MTRKINWFTALALGISTLSQAQTATAPMVIAQPAATMMTGTPVTTPMGAAAPEISNAPVRDVQLFFTEVVPPPGTFILRGTSPEGQVEFSVRSDEVVSQAVLNLNFTPSPALIPVESQVKVYLNDELMGVITLAKEQMGKPNNIQVPIDPRYITDFNRLRLVFVGHYRNICENPAHSSLWLDVGKSSSLNLSFQKLLLKNELAHFPEPFFDSRDKRPLTLPMVFAGQPDLEQQRAAGILASWFGTKAQWRGQHFPTLFNQLPNQHAIVFATNSQRPDFMKDYPAVNGPTVQMIGHPDNPYVKLLLVQGRDDNDLITAVKGIAQGNILFRGQSLTVDKVEQLAERQPYDAPNWVRTDRAIKFSELQQYVDQLQTSGVEPGPISVNMNLPPDLFLLHSTGIDMQLKYRYTSPRIQDGSRLSISLNDQFLQSYALVPENERGTQLLRLPLLQGLLDADKVVNIPVLKLGAANQLRFDFNYTTLLASGEEGRCETYSLVPNHAVIDSSSTIDFSGYRHFITMPDLRAFSNAAFPFSRLADLSQTLVLVNKQPHQSQVSALLNALGNIGAQTGYPALAFTLADDWSQAKDKDADILIIGTIPPELRDDKKMNLLVEATLSWVKQPMRQLPLPSLTVEQDDATPDSKTTISSQGAMSAIIGVQSPFNDQRSIVALLADSPRGYELLNNAMLDSGKRAAVFGSVAVIRESGVYSLRVGDVYYVGYLPWWERLWFTLSTRPLVLAAMAAVVVVIMALLLRYGLKAISRRRLSPEDRD</sequence>
<reference evidence="16 17" key="1">
    <citation type="submission" date="2024-09" db="EMBL/GenBank/DDBJ databases">
        <authorList>
            <person name="Sun Q."/>
            <person name="Mori K."/>
        </authorList>
    </citation>
    <scope>NUCLEOTIDE SEQUENCE [LARGE SCALE GENOMIC DNA]</scope>
    <source>
        <strain evidence="16 17">CCM 8626</strain>
    </source>
</reference>
<dbReference type="NCBIfam" id="NF008325">
    <property type="entry name" value="PRK11114.1-3"/>
    <property type="match status" value="1"/>
</dbReference>
<evidence type="ECO:0000256" key="13">
    <source>
        <dbReference type="ARBA" id="ARBA00023136"/>
    </source>
</evidence>
<dbReference type="PANTHER" id="PTHR39083">
    <property type="entry name" value="CYCLIC DI-GMP-BINDING PROTEIN"/>
    <property type="match status" value="1"/>
</dbReference>
<evidence type="ECO:0000256" key="6">
    <source>
        <dbReference type="ARBA" id="ARBA00021844"/>
    </source>
</evidence>
<evidence type="ECO:0000256" key="1">
    <source>
        <dbReference type="ARBA" id="ARBA00002057"/>
    </source>
</evidence>